<accession>A0A410G3P2</accession>
<reference evidence="2 3" key="1">
    <citation type="submission" date="2019-01" db="EMBL/GenBank/DDBJ databases">
        <title>Complete genome sequencing of Aequorivita sp. H23M31.</title>
        <authorList>
            <person name="Bae J.-W."/>
        </authorList>
    </citation>
    <scope>NUCLEOTIDE SEQUENCE [LARGE SCALE GENOMIC DNA]</scope>
    <source>
        <strain evidence="2 3">H23M31</strain>
    </source>
</reference>
<organism evidence="2 3">
    <name type="scientific">Aequorivita ciconiae</name>
    <dbReference type="NCBI Taxonomy" id="2494375"/>
    <lineage>
        <taxon>Bacteria</taxon>
        <taxon>Pseudomonadati</taxon>
        <taxon>Bacteroidota</taxon>
        <taxon>Flavobacteriia</taxon>
        <taxon>Flavobacteriales</taxon>
        <taxon>Flavobacteriaceae</taxon>
        <taxon>Aequorivita</taxon>
    </lineage>
</organism>
<evidence type="ECO:0000313" key="3">
    <source>
        <dbReference type="Proteomes" id="UP000285517"/>
    </source>
</evidence>
<evidence type="ECO:0000256" key="1">
    <source>
        <dbReference type="SAM" id="MobiDB-lite"/>
    </source>
</evidence>
<dbReference type="RefSeq" id="WP_128250216.1">
    <property type="nucleotide sequence ID" value="NZ_CP034951.1"/>
</dbReference>
<dbReference type="KEGG" id="aev:EI546_08940"/>
<feature type="compositionally biased region" description="Polar residues" evidence="1">
    <location>
        <begin position="48"/>
        <end position="65"/>
    </location>
</feature>
<evidence type="ECO:0000313" key="2">
    <source>
        <dbReference type="EMBL" id="QAA81835.1"/>
    </source>
</evidence>
<dbReference type="AlphaFoldDB" id="A0A410G3P2"/>
<dbReference type="OrthoDB" id="661223at2"/>
<dbReference type="EMBL" id="CP034951">
    <property type="protein sequence ID" value="QAA81835.1"/>
    <property type="molecule type" value="Genomic_DNA"/>
</dbReference>
<feature type="region of interest" description="Disordered" evidence="1">
    <location>
        <begin position="48"/>
        <end position="70"/>
    </location>
</feature>
<protein>
    <submittedName>
        <fullName evidence="2">Uncharacterized protein</fullName>
    </submittedName>
</protein>
<dbReference type="Proteomes" id="UP000285517">
    <property type="component" value="Chromosome"/>
</dbReference>
<gene>
    <name evidence="2" type="ORF">EI546_08940</name>
</gene>
<keyword evidence="3" id="KW-1185">Reference proteome</keyword>
<proteinExistence type="predicted"/>
<name>A0A410G3P2_9FLAO</name>
<sequence length="252" mass="26726">MSTGYSRSPKLLKGALIEFSERFIGPIPNVIVFQYNPETMTRTLEVWSQNASGESSAGTETSHTAQPFDPPETFSLALELDATDALEKPESHPVAFISGVADRIAAMEMLLYPQGDSLLGGLLGSISGSLSVGSSGGSIGGGLGGASGGVQPVPRGTVPVVMFVWGPGRIIPVRLTSFSVEELAYSPLLYPIRAKVSIGLKILTPKDFPSCYRKLSEELAITAFKFTRKQKEVLAAANMANSVESILGMLPF</sequence>